<comment type="caution">
    <text evidence="1">The sequence shown here is derived from an EMBL/GenBank/DDBJ whole genome shotgun (WGS) entry which is preliminary data.</text>
</comment>
<sequence length="280" mass="30252">MLLQALVGFVIAAPPSGWTLQQATEFDGRQVSHYWHDTTDPDDAPLQLEVTAPGAEPVPADTTVHGVAADFGDLTSDGDTYGRSLRWREGDRELTVAWSGKPSDAKLHAVAESVQAVPPERWQALVIATSNAPDRVPAGSKRVVARRSGGATLTALLPPGFPVAPEDKRTACVRLRYRGDRETGCKGWPSWERLGGEVFVFGTVSPRVRRVRLVGVGRVTVPAVRVPGYGVTRFYFARLPSTTCTVELYNGRTGQHLDTTGPAVGKSKKDLRRCVKGAGR</sequence>
<proteinExistence type="predicted"/>
<dbReference type="EMBL" id="JAPDDP010000063">
    <property type="protein sequence ID" value="MDA0183913.1"/>
    <property type="molecule type" value="Genomic_DNA"/>
</dbReference>
<organism evidence="1 2">
    <name type="scientific">Solirubrobacter phytolaccae</name>
    <dbReference type="NCBI Taxonomy" id="1404360"/>
    <lineage>
        <taxon>Bacteria</taxon>
        <taxon>Bacillati</taxon>
        <taxon>Actinomycetota</taxon>
        <taxon>Thermoleophilia</taxon>
        <taxon>Solirubrobacterales</taxon>
        <taxon>Solirubrobacteraceae</taxon>
        <taxon>Solirubrobacter</taxon>
    </lineage>
</organism>
<evidence type="ECO:0000313" key="1">
    <source>
        <dbReference type="EMBL" id="MDA0183913.1"/>
    </source>
</evidence>
<keyword evidence="2" id="KW-1185">Reference proteome</keyword>
<dbReference type="Proteomes" id="UP001147653">
    <property type="component" value="Unassembled WGS sequence"/>
</dbReference>
<evidence type="ECO:0000313" key="2">
    <source>
        <dbReference type="Proteomes" id="UP001147653"/>
    </source>
</evidence>
<accession>A0A9X3NCG6</accession>
<gene>
    <name evidence="1" type="ORF">OJ997_26640</name>
</gene>
<reference evidence="1" key="1">
    <citation type="submission" date="2022-10" db="EMBL/GenBank/DDBJ databases">
        <title>The WGS of Solirubrobacter phytolaccae KCTC 29190.</title>
        <authorList>
            <person name="Jiang Z."/>
        </authorList>
    </citation>
    <scope>NUCLEOTIDE SEQUENCE</scope>
    <source>
        <strain evidence="1">KCTC 29190</strain>
    </source>
</reference>
<name>A0A9X3NCG6_9ACTN</name>
<dbReference type="RefSeq" id="WP_270028327.1">
    <property type="nucleotide sequence ID" value="NZ_JAPDDP010000063.1"/>
</dbReference>
<protein>
    <submittedName>
        <fullName evidence="1">Uncharacterized protein</fullName>
    </submittedName>
</protein>
<dbReference type="AlphaFoldDB" id="A0A9X3NCG6"/>